<protein>
    <submittedName>
        <fullName evidence="1">Uncharacterized protein</fullName>
    </submittedName>
</protein>
<proteinExistence type="predicted"/>
<dbReference type="EMBL" id="CM044701">
    <property type="protein sequence ID" value="KAI5682558.1"/>
    <property type="molecule type" value="Genomic_DNA"/>
</dbReference>
<gene>
    <name evidence="1" type="ORF">M9H77_03786</name>
</gene>
<dbReference type="Proteomes" id="UP001060085">
    <property type="component" value="Linkage Group LG01"/>
</dbReference>
<accession>A0ACC0CCQ6</accession>
<comment type="caution">
    <text evidence="1">The sequence shown here is derived from an EMBL/GenBank/DDBJ whole genome shotgun (WGS) entry which is preliminary data.</text>
</comment>
<evidence type="ECO:0000313" key="1">
    <source>
        <dbReference type="EMBL" id="KAI5682558.1"/>
    </source>
</evidence>
<name>A0ACC0CCQ6_CATRO</name>
<organism evidence="1 2">
    <name type="scientific">Catharanthus roseus</name>
    <name type="common">Madagascar periwinkle</name>
    <name type="synonym">Vinca rosea</name>
    <dbReference type="NCBI Taxonomy" id="4058"/>
    <lineage>
        <taxon>Eukaryota</taxon>
        <taxon>Viridiplantae</taxon>
        <taxon>Streptophyta</taxon>
        <taxon>Embryophyta</taxon>
        <taxon>Tracheophyta</taxon>
        <taxon>Spermatophyta</taxon>
        <taxon>Magnoliopsida</taxon>
        <taxon>eudicotyledons</taxon>
        <taxon>Gunneridae</taxon>
        <taxon>Pentapetalae</taxon>
        <taxon>asterids</taxon>
        <taxon>lamiids</taxon>
        <taxon>Gentianales</taxon>
        <taxon>Apocynaceae</taxon>
        <taxon>Rauvolfioideae</taxon>
        <taxon>Vinceae</taxon>
        <taxon>Catharanthinae</taxon>
        <taxon>Catharanthus</taxon>
    </lineage>
</organism>
<sequence length="178" mass="20592">MGGMEIIPTVFHDICWGSLLIVNESFYPMMLHEFYANLQRGRTQSSGNVITSRVLQHFKITFFGPNDHIGIDKIYNQNTLKRIGFSRNEDGRLIRGGQEEDSENSKEEEENEGNEPENMDEDKTNEEEIQREMRSKRRQENMEEGSSSVDMGQLMARIIAIQYQLNGRLDDIDGKIKN</sequence>
<keyword evidence="2" id="KW-1185">Reference proteome</keyword>
<reference evidence="2" key="1">
    <citation type="journal article" date="2023" name="Nat. Plants">
        <title>Single-cell RNA sequencing provides a high-resolution roadmap for understanding the multicellular compartmentation of specialized metabolism.</title>
        <authorList>
            <person name="Sun S."/>
            <person name="Shen X."/>
            <person name="Li Y."/>
            <person name="Li Y."/>
            <person name="Wang S."/>
            <person name="Li R."/>
            <person name="Zhang H."/>
            <person name="Shen G."/>
            <person name="Guo B."/>
            <person name="Wei J."/>
            <person name="Xu J."/>
            <person name="St-Pierre B."/>
            <person name="Chen S."/>
            <person name="Sun C."/>
        </authorList>
    </citation>
    <scope>NUCLEOTIDE SEQUENCE [LARGE SCALE GENOMIC DNA]</scope>
</reference>
<evidence type="ECO:0000313" key="2">
    <source>
        <dbReference type="Proteomes" id="UP001060085"/>
    </source>
</evidence>